<dbReference type="Gene3D" id="3.50.50.60">
    <property type="entry name" value="FAD/NAD(P)-binding domain"/>
    <property type="match status" value="1"/>
</dbReference>
<keyword evidence="1" id="KW-0560">Oxidoreductase</keyword>
<evidence type="ECO:0000313" key="5">
    <source>
        <dbReference type="Proteomes" id="UP000240880"/>
    </source>
</evidence>
<dbReference type="InterPro" id="IPR041854">
    <property type="entry name" value="BFD-like_2Fe2S-bd_dom_sf"/>
</dbReference>
<evidence type="ECO:0000256" key="1">
    <source>
        <dbReference type="ARBA" id="ARBA00023002"/>
    </source>
</evidence>
<feature type="domain" description="FAD/NAD(P)-binding" evidence="2">
    <location>
        <begin position="143"/>
        <end position="262"/>
    </location>
</feature>
<accession>A0A2R6ADV5</accession>
<dbReference type="PANTHER" id="PTHR42949">
    <property type="entry name" value="ANAEROBIC GLYCEROL-3-PHOSPHATE DEHYDROGENASE SUBUNIT B"/>
    <property type="match status" value="1"/>
</dbReference>
<reference evidence="4 5" key="1">
    <citation type="submission" date="2017-04" db="EMBL/GenBank/DDBJ databases">
        <title>Novel microbial lineages endemic to geothermal iron-oxide mats fill important gaps in the evolutionary history of Archaea.</title>
        <authorList>
            <person name="Jay Z.J."/>
            <person name="Beam J.P."/>
            <person name="Dlakic M."/>
            <person name="Rusch D.B."/>
            <person name="Kozubal M.A."/>
            <person name="Inskeep W.P."/>
        </authorList>
    </citation>
    <scope>NUCLEOTIDE SEQUENCE [LARGE SCALE GENOMIC DNA]</scope>
    <source>
        <strain evidence="4">OSP_D</strain>
    </source>
</reference>
<name>A0A2R6ADV5_9ARCH</name>
<evidence type="ECO:0000313" key="4">
    <source>
        <dbReference type="EMBL" id="PSN84572.1"/>
    </source>
</evidence>
<dbReference type="Gene3D" id="1.10.10.1100">
    <property type="entry name" value="BFD-like [2Fe-2S]-binding domain"/>
    <property type="match status" value="1"/>
</dbReference>
<dbReference type="Pfam" id="PF17806">
    <property type="entry name" value="SO_alpha_A3"/>
    <property type="match status" value="1"/>
</dbReference>
<evidence type="ECO:0008006" key="6">
    <source>
        <dbReference type="Google" id="ProtNLM"/>
    </source>
</evidence>
<evidence type="ECO:0000259" key="3">
    <source>
        <dbReference type="Pfam" id="PF17806"/>
    </source>
</evidence>
<evidence type="ECO:0000259" key="2">
    <source>
        <dbReference type="Pfam" id="PF07992"/>
    </source>
</evidence>
<dbReference type="AlphaFoldDB" id="A0A2R6ADV5"/>
<dbReference type="GO" id="GO:0016491">
    <property type="term" value="F:oxidoreductase activity"/>
    <property type="evidence" value="ECO:0007669"/>
    <property type="project" value="UniProtKB-KW"/>
</dbReference>
<dbReference type="InterPro" id="IPR051691">
    <property type="entry name" value="Metab_Enz_Cyan_OpOx_G3PDH"/>
</dbReference>
<dbReference type="EMBL" id="NEXC01000001">
    <property type="protein sequence ID" value="PSN84572.1"/>
    <property type="molecule type" value="Genomic_DNA"/>
</dbReference>
<comment type="caution">
    <text evidence="4">The sequence shown here is derived from an EMBL/GenBank/DDBJ whole genome shotgun (WGS) entry which is preliminary data.</text>
</comment>
<dbReference type="Pfam" id="PF07992">
    <property type="entry name" value="Pyr_redox_2"/>
    <property type="match status" value="1"/>
</dbReference>
<dbReference type="SUPFAM" id="SSF51905">
    <property type="entry name" value="FAD/NAD(P)-binding domain"/>
    <property type="match status" value="1"/>
</dbReference>
<organism evidence="4 5">
    <name type="scientific">Candidatus Marsarchaeota G1 archaeon OSP_D</name>
    <dbReference type="NCBI Taxonomy" id="1978155"/>
    <lineage>
        <taxon>Archaea</taxon>
        <taxon>Candidatus Marsarchaeota</taxon>
        <taxon>Candidatus Marsarchaeota group 1</taxon>
    </lineage>
</organism>
<dbReference type="PANTHER" id="PTHR42949:SF3">
    <property type="entry name" value="ANAEROBIC GLYCEROL-3-PHOSPHATE DEHYDROGENASE SUBUNIT B"/>
    <property type="match status" value="1"/>
</dbReference>
<gene>
    <name evidence="4" type="ORF">B9Q01_00035</name>
</gene>
<dbReference type="Proteomes" id="UP000240880">
    <property type="component" value="Unassembled WGS sequence"/>
</dbReference>
<dbReference type="InterPro" id="IPR036188">
    <property type="entry name" value="FAD/NAD-bd_sf"/>
</dbReference>
<proteinExistence type="predicted"/>
<dbReference type="InterPro" id="IPR023753">
    <property type="entry name" value="FAD/NAD-binding_dom"/>
</dbReference>
<dbReference type="InterPro" id="IPR041117">
    <property type="entry name" value="SoxA_A3"/>
</dbReference>
<sequence>MPKLIVGKKRAEFPYLTPLDVALYSLGERALYSSVKFGRARGIMDDSMRYGHNKRVYVEGRGLVDPTCFLLEKDTSVKLEKGATIGSRIAKRFSEHFGAGFQNSFLLRIAWKLAQNLVASSANLPLASTFSSKNFRVSSISTKVLIVGGGLAGLGAALSLNECGVDCVVVDAHNDFGGRTRYATYPFLNGVTYSDFIKETVKNLTIRGVRTLSGVFCGVYEEGAGVILGHDVVYKCSFEKIIFATGSRSVVPLLTGNDLPGVISCDYALTLAHHDALKGKALLYSEDPWADVVEQILARKEGLEITKVHPTEVKAILGKNEVQGVLLNNGKRLRVNHFIYCTKRQPSFELPSQAGVEYSYQRGILMANIFDDGSTRVKNVWIAGSATGLFELESSFYHGRAVGYALAENKEEAKKFLEKLKKRNLVVTQQKAQEEAFVCFCEDIRVSDLFKALKTGFSTPEKAKRFTGWGTGACQGKLCVYNGLFVLCREGKCFPYTQRLPVEPLPFGALIGVDEVE</sequence>
<feature type="domain" description="SoxA A3" evidence="3">
    <location>
        <begin position="434"/>
        <end position="510"/>
    </location>
</feature>
<protein>
    <recommendedName>
        <fullName evidence="6">SoxA A3 domain-containing protein</fullName>
    </recommendedName>
</protein>